<accession>A0AAN7Z7T6</accession>
<dbReference type="Proteomes" id="UP001305414">
    <property type="component" value="Unassembled WGS sequence"/>
</dbReference>
<dbReference type="AlphaFoldDB" id="A0AAN7Z7T6"/>
<gene>
    <name evidence="1" type="ORF">RRF57_007866</name>
</gene>
<dbReference type="EMBL" id="JAWHQM010000023">
    <property type="protein sequence ID" value="KAK5632152.1"/>
    <property type="molecule type" value="Genomic_DNA"/>
</dbReference>
<protein>
    <submittedName>
        <fullName evidence="1">Uncharacterized protein</fullName>
    </submittedName>
</protein>
<name>A0AAN7Z7T6_9PEZI</name>
<reference evidence="1 2" key="1">
    <citation type="submission" date="2023-10" db="EMBL/GenBank/DDBJ databases">
        <title>Draft genome sequence of Xylaria bambusicola isolate GMP-LS, the root and basal stem rot pathogen of sugarcane in Indonesia.</title>
        <authorList>
            <person name="Selvaraj P."/>
            <person name="Muralishankar V."/>
            <person name="Muruganantham S."/>
            <person name="Sp S."/>
            <person name="Haryani S."/>
            <person name="Lau K.J.X."/>
            <person name="Naqvi N.I."/>
        </authorList>
    </citation>
    <scope>NUCLEOTIDE SEQUENCE [LARGE SCALE GENOMIC DNA]</scope>
    <source>
        <strain evidence="1">GMP-LS</strain>
    </source>
</reference>
<organism evidence="1 2">
    <name type="scientific">Xylaria bambusicola</name>
    <dbReference type="NCBI Taxonomy" id="326684"/>
    <lineage>
        <taxon>Eukaryota</taxon>
        <taxon>Fungi</taxon>
        <taxon>Dikarya</taxon>
        <taxon>Ascomycota</taxon>
        <taxon>Pezizomycotina</taxon>
        <taxon>Sordariomycetes</taxon>
        <taxon>Xylariomycetidae</taxon>
        <taxon>Xylariales</taxon>
        <taxon>Xylariaceae</taxon>
        <taxon>Xylaria</taxon>
    </lineage>
</organism>
<evidence type="ECO:0000313" key="2">
    <source>
        <dbReference type="Proteomes" id="UP001305414"/>
    </source>
</evidence>
<comment type="caution">
    <text evidence="1">The sequence shown here is derived from an EMBL/GenBank/DDBJ whole genome shotgun (WGS) entry which is preliminary data.</text>
</comment>
<keyword evidence="2" id="KW-1185">Reference proteome</keyword>
<evidence type="ECO:0000313" key="1">
    <source>
        <dbReference type="EMBL" id="KAK5632152.1"/>
    </source>
</evidence>
<sequence length="77" mass="8316">MAWNGRDQRSIGLLFGRGNVEMEAQGEMAMRCSAGVMPIVLEVEQIQWRQQALATRGGQLPGDAIPCLAQVSSPKSS</sequence>
<proteinExistence type="predicted"/>